<reference evidence="3 14" key="1">
    <citation type="journal article" date="2016" name="Microbiology (Mosc.)">
        <title>Comparison of Lactobacillus crispatus isolates from Lactobacillus-dominated vaginal microbiomes with isolates from microbiomes containing bacterial vaginosis-associated bacteria.</title>
        <authorList>
            <person name="Abdelmaksoud A.A."/>
            <person name="Koparde V.N."/>
            <person name="Sheth N.U."/>
            <person name="Serrano M.G."/>
            <person name="Glascock A.L."/>
            <person name="Fettweis J.M."/>
            <person name="Strauss Iii J.F."/>
            <person name="Buck G.A."/>
            <person name="Jefferson K.K."/>
        </authorList>
    </citation>
    <scope>NUCLEOTIDE SEQUENCE [LARGE SCALE GENOMIC DNA]</scope>
    <source>
        <strain evidence="3 14">VMC3</strain>
    </source>
</reference>
<evidence type="ECO:0000313" key="17">
    <source>
        <dbReference type="Proteomes" id="UP000235119"/>
    </source>
</evidence>
<reference evidence="11 22" key="8">
    <citation type="submission" date="2019-12" db="EMBL/GenBank/DDBJ databases">
        <title>Complete Genome Sequences of Lactobacillus strains, C25 and P38, Isolated from Chicken Cecum.</title>
        <authorList>
            <person name="Hassan H.M."/>
            <person name="Mendoza M."/>
            <person name="Rezvani M."/>
            <person name="Koci M.D."/>
            <person name="Dickey A.N."/>
            <person name="Scholl E.H."/>
        </authorList>
    </citation>
    <scope>NUCLEOTIDE SEQUENCE [LARGE SCALE GENOMIC DNA]</scope>
    <source>
        <strain evidence="11 22">C25</strain>
    </source>
</reference>
<dbReference type="GeneID" id="69823213"/>
<reference evidence="10 17" key="4">
    <citation type="submission" date="2017-12" db="EMBL/GenBank/DDBJ databases">
        <title>Phylogenetic diversity of female urinary microbiome.</title>
        <authorList>
            <person name="Thomas-White K."/>
            <person name="Wolfe A.J."/>
        </authorList>
    </citation>
    <scope>NUCLEOTIDE SEQUENCE [LARGE SCALE GENOMIC DNA]</scope>
    <source>
        <strain evidence="10 17">UMB0085</strain>
    </source>
</reference>
<evidence type="ECO:0000313" key="7">
    <source>
        <dbReference type="EMBL" id="MYN53590.1"/>
    </source>
</evidence>
<evidence type="ECO:0000313" key="8">
    <source>
        <dbReference type="EMBL" id="OXC21070.1"/>
    </source>
</evidence>
<protein>
    <submittedName>
        <fullName evidence="3">Uncharacterized protein</fullName>
    </submittedName>
</protein>
<dbReference type="Proteomes" id="UP000067598">
    <property type="component" value="Unassembled WGS sequence"/>
</dbReference>
<evidence type="ECO:0000313" key="15">
    <source>
        <dbReference type="Proteomes" id="UP000198437"/>
    </source>
</evidence>
<evidence type="ECO:0000313" key="11">
    <source>
        <dbReference type="EMBL" id="QHQ68305.1"/>
    </source>
</evidence>
<evidence type="ECO:0000313" key="18">
    <source>
        <dbReference type="Proteomes" id="UP000289808"/>
    </source>
</evidence>
<evidence type="ECO:0000313" key="6">
    <source>
        <dbReference type="EMBL" id="MDT9609085.1"/>
    </source>
</evidence>
<evidence type="ECO:0000313" key="12">
    <source>
        <dbReference type="EMBL" id="QLL74262.1"/>
    </source>
</evidence>
<dbReference type="EMBL" id="VUAV01000076">
    <property type="protein sequence ID" value="KAA8811794.1"/>
    <property type="molecule type" value="Genomic_DNA"/>
</dbReference>
<name>A0A125P717_9LACO</name>
<dbReference type="EMBL" id="JASOGN010000014">
    <property type="protein sequence ID" value="MDK6502527.1"/>
    <property type="molecule type" value="Genomic_DNA"/>
</dbReference>
<dbReference type="Proteomes" id="UP000460132">
    <property type="component" value="Unassembled WGS sequence"/>
</dbReference>
<dbReference type="Proteomes" id="UP000231914">
    <property type="component" value="Unassembled WGS sequence"/>
</dbReference>
<dbReference type="PATRIC" id="fig|47770.28.peg.1393"/>
<dbReference type="Proteomes" id="UP000464915">
    <property type="component" value="Chromosome"/>
</dbReference>
<dbReference type="EMBL" id="WBOB01000007">
    <property type="protein sequence ID" value="KAB1977738.1"/>
    <property type="molecule type" value="Genomic_DNA"/>
</dbReference>
<evidence type="ECO:0000313" key="2">
    <source>
        <dbReference type="EMBL" id="KAB1977738.1"/>
    </source>
</evidence>
<reference evidence="4" key="11">
    <citation type="submission" date="2020-07" db="EMBL/GenBank/DDBJ databases">
        <title>Comparative genomics analyses of Lactobacillus crispatus isolated from different ecological niches.</title>
        <authorList>
            <person name="Mancino W."/>
            <person name="Mancabelli L."/>
            <person name="Lugli G.A."/>
            <person name="Milani C."/>
            <person name="Viappiani A."/>
            <person name="Anzalone R."/>
            <person name="Longhi G."/>
            <person name="Ventura M."/>
            <person name="Turroni F."/>
        </authorList>
    </citation>
    <scope>NUCLEOTIDE SEQUENCE</scope>
    <source>
        <strain evidence="4">LB65</strain>
    </source>
</reference>
<dbReference type="Proteomes" id="UP000198437">
    <property type="component" value="Unassembled WGS sequence"/>
</dbReference>
<dbReference type="Proteomes" id="UP000510660">
    <property type="component" value="Chromosome"/>
</dbReference>
<dbReference type="Proteomes" id="UP000430323">
    <property type="component" value="Unassembled WGS sequence"/>
</dbReference>
<dbReference type="Proteomes" id="UP001230300">
    <property type="component" value="Unassembled WGS sequence"/>
</dbReference>
<reference evidence="6" key="13">
    <citation type="submission" date="2023-08" db="EMBL/GenBank/DDBJ databases">
        <title>Lactobacillus from the Female Urinary Tract.</title>
        <authorList>
            <person name="Stegman N."/>
            <person name="Jackson B."/>
            <person name="Steiling M."/>
            <person name="Sedano C."/>
            <person name="Wolfe A."/>
            <person name="Putonti C."/>
        </authorList>
    </citation>
    <scope>NUCLEOTIDE SEQUENCE</scope>
    <source>
        <strain evidence="6">UMB5661</strain>
    </source>
</reference>
<dbReference type="AlphaFoldDB" id="A0A125P717"/>
<evidence type="ECO:0000313" key="1">
    <source>
        <dbReference type="EMBL" id="KAA8811794.1"/>
    </source>
</evidence>
<proteinExistence type="predicted"/>
<dbReference type="Proteomes" id="UP000324504">
    <property type="component" value="Unassembled WGS sequence"/>
</dbReference>
<reference evidence="9 16" key="3">
    <citation type="submission" date="2016-10" db="EMBL/GenBank/DDBJ databases">
        <title>WGS of isloates from the oral cavity of healthy individuals.</title>
        <authorList>
            <person name="Sharma S."/>
            <person name="Pal V.K."/>
            <person name="Patil P.B."/>
            <person name="Korpole S."/>
            <person name="Grover V."/>
        </authorList>
    </citation>
    <scope>NUCLEOTIDE SEQUENCE [LARGE SCALE GENOMIC DNA]</scope>
    <source>
        <strain evidence="9 16">DISK12</strain>
    </source>
</reference>
<dbReference type="Proteomes" id="UP000289808">
    <property type="component" value="Unassembled WGS sequence"/>
</dbReference>
<dbReference type="EMBL" id="JACCPP010000009">
    <property type="protein sequence ID" value="MBI1707676.1"/>
    <property type="molecule type" value="Genomic_DNA"/>
</dbReference>
<reference evidence="12 23" key="9">
    <citation type="submission" date="2020-01" db="EMBL/GenBank/DDBJ databases">
        <title>Complete and circular genome sequences of six lactobacillus isolates from horses.</title>
        <authorList>
            <person name="Hassan H.M."/>
        </authorList>
    </citation>
    <scope>NUCLEOTIDE SEQUENCE [LARGE SCALE GENOMIC DNA]</scope>
    <source>
        <strain evidence="12 23">1D</strain>
    </source>
</reference>
<evidence type="ECO:0000313" key="21">
    <source>
        <dbReference type="Proteomes" id="UP000460132"/>
    </source>
</evidence>
<reference evidence="5" key="12">
    <citation type="submission" date="2023-05" db="EMBL/GenBank/DDBJ databases">
        <title>Cataloging the Phylogenetic Diversity of Human Bladder Bacteria.</title>
        <authorList>
            <person name="Du J."/>
        </authorList>
    </citation>
    <scope>NUCLEOTIDE SEQUENCE</scope>
    <source>
        <strain evidence="5">UMB9226</strain>
    </source>
</reference>
<reference evidence="1 19" key="6">
    <citation type="submission" date="2019-09" db="EMBL/GenBank/DDBJ databases">
        <title>Comparative analysis of L. crispatus genomes revealed niche specific adaptation to different host and body sites.</title>
        <authorList>
            <person name="Pan M."/>
            <person name="Hidalgo-Cantabrana C."/>
            <person name="Barrangou R."/>
        </authorList>
    </citation>
    <scope>NUCLEOTIDE SEQUENCE [LARGE SCALE GENOMIC DNA]</scope>
    <source>
        <strain evidence="1 19">NCK2488</strain>
    </source>
</reference>
<dbReference type="EMBL" id="MKXG01000012">
    <property type="protein sequence ID" value="PJZ17469.1"/>
    <property type="molecule type" value="Genomic_DNA"/>
</dbReference>
<dbReference type="EMBL" id="SCLX01000014">
    <property type="protein sequence ID" value="RXF58378.1"/>
    <property type="molecule type" value="Genomic_DNA"/>
</dbReference>
<dbReference type="EMBL" id="JAVTXN010000009">
    <property type="protein sequence ID" value="MDT9609085.1"/>
    <property type="molecule type" value="Genomic_DNA"/>
</dbReference>
<dbReference type="Proteomes" id="UP001194414">
    <property type="component" value="Unassembled WGS sequence"/>
</dbReference>
<evidence type="ECO:0000313" key="3">
    <source>
        <dbReference type="EMBL" id="KWU03041.1"/>
    </source>
</evidence>
<reference evidence="8 15" key="2">
    <citation type="submission" date="2016-05" db="EMBL/GenBank/DDBJ databases">
        <authorList>
            <person name="Johnson T.J."/>
            <person name="Youmans B.P."/>
            <person name="Case K.A."/>
        </authorList>
    </citation>
    <scope>NUCLEOTIDE SEQUENCE [LARGE SCALE GENOMIC DNA]</scope>
    <source>
        <strain evidence="8 15">UMNLC6</strain>
    </source>
</reference>
<dbReference type="RefSeq" id="WP_005718809.1">
    <property type="nucleotide sequence ID" value="NZ_AP025162.1"/>
</dbReference>
<reference evidence="7 21" key="10">
    <citation type="submission" date="2020-01" db="EMBL/GenBank/DDBJ databases">
        <title>Vaginal microbiome of pregnant Indian women: Insights into the genome of dominants Lactobacillus species.</title>
        <authorList>
            <person name="Das B."/>
            <person name="Mehta O."/>
            <person name="Ghosh T.S."/>
            <person name="Kothidar A."/>
            <person name="Gowtham M.R."/>
            <person name="Mitra R."/>
            <person name="Kshetrapal P."/>
            <person name="Wadhwa N."/>
            <person name="Thiruvengadam R."/>
            <person name="Nair G.B."/>
            <person name="Bhatnagar S."/>
            <person name="Pore S."/>
        </authorList>
    </citation>
    <scope>NUCLEOTIDE SEQUENCE [LARGE SCALE GENOMIC DNA]</scope>
    <source>
        <strain evidence="7 21">Indica2</strain>
    </source>
</reference>
<reference evidence="13 18" key="5">
    <citation type="submission" date="2019-01" db="EMBL/GenBank/DDBJ databases">
        <title>The genome sequence of Lactobacillus crispatus L49.</title>
        <authorList>
            <person name="Zhong J."/>
            <person name="Zhang J."/>
        </authorList>
    </citation>
    <scope>NUCLEOTIDE SEQUENCE [LARGE SCALE GENOMIC DNA]</scope>
    <source>
        <strain evidence="13 18">L49</strain>
    </source>
</reference>
<accession>A0A125P717</accession>
<reference evidence="2 20" key="7">
    <citation type="submission" date="2019-09" db="EMBL/GenBank/DDBJ databases">
        <title>Investigation of probiotic properties of different lactic acid bacteria.</title>
        <authorList>
            <person name="Jaomanjaka F."/>
            <person name="Blanc P."/>
        </authorList>
    </citation>
    <scope>NUCLEOTIDE SEQUENCE [LARGE SCALE GENOMIC DNA]</scope>
    <source>
        <strain evidence="2 20">BIO6272</strain>
    </source>
</reference>
<evidence type="ECO:0000313" key="4">
    <source>
        <dbReference type="EMBL" id="MBI1707676.1"/>
    </source>
</evidence>
<dbReference type="Proteomes" id="UP000235119">
    <property type="component" value="Unassembled WGS sequence"/>
</dbReference>
<dbReference type="OMA" id="WKNERLT"/>
<organism evidence="3 14">
    <name type="scientific">Lactobacillus crispatus</name>
    <dbReference type="NCBI Taxonomy" id="47770"/>
    <lineage>
        <taxon>Bacteria</taxon>
        <taxon>Bacillati</taxon>
        <taxon>Bacillota</taxon>
        <taxon>Bacilli</taxon>
        <taxon>Lactobacillales</taxon>
        <taxon>Lactobacillaceae</taxon>
        <taxon>Lactobacillus</taxon>
    </lineage>
</organism>
<evidence type="ECO:0000313" key="13">
    <source>
        <dbReference type="EMBL" id="RXF58378.1"/>
    </source>
</evidence>
<evidence type="ECO:0000313" key="22">
    <source>
        <dbReference type="Proteomes" id="UP000464915"/>
    </source>
</evidence>
<dbReference type="EMBL" id="CP047415">
    <property type="protein sequence ID" value="QLL74262.1"/>
    <property type="molecule type" value="Genomic_DNA"/>
</dbReference>
<evidence type="ECO:0000313" key="23">
    <source>
        <dbReference type="Proteomes" id="UP000510660"/>
    </source>
</evidence>
<dbReference type="EMBL" id="LJGP01000046">
    <property type="protein sequence ID" value="KWU03041.1"/>
    <property type="molecule type" value="Genomic_DNA"/>
</dbReference>
<sequence>MIPEISEKQFHQQLAEAISDLIAKRLNIYPKQALNLFEKSRVYKDLMNSDDEFDQMMPADFFDLWQNERLVGVPVSSADIANGLLKDKKYK</sequence>
<dbReference type="EMBL" id="CP047142">
    <property type="protein sequence ID" value="QHQ68305.1"/>
    <property type="molecule type" value="Genomic_DNA"/>
</dbReference>
<evidence type="ECO:0000313" key="20">
    <source>
        <dbReference type="Proteomes" id="UP000430323"/>
    </source>
</evidence>
<evidence type="ECO:0000313" key="10">
    <source>
        <dbReference type="EMBL" id="PLT11738.1"/>
    </source>
</evidence>
<evidence type="ECO:0000313" key="9">
    <source>
        <dbReference type="EMBL" id="PJZ17469.1"/>
    </source>
</evidence>
<dbReference type="STRING" id="47770.GCA_001567095_00748"/>
<evidence type="ECO:0000313" key="19">
    <source>
        <dbReference type="Proteomes" id="UP000324504"/>
    </source>
</evidence>
<dbReference type="EMBL" id="WWFF01000005">
    <property type="protein sequence ID" value="MYN53590.1"/>
    <property type="molecule type" value="Genomic_DNA"/>
</dbReference>
<evidence type="ECO:0000313" key="14">
    <source>
        <dbReference type="Proteomes" id="UP000067598"/>
    </source>
</evidence>
<accession>A0A6P1TX11</accession>
<dbReference type="EMBL" id="PKIW01000011">
    <property type="protein sequence ID" value="PLT11738.1"/>
    <property type="molecule type" value="Genomic_DNA"/>
</dbReference>
<evidence type="ECO:0000313" key="16">
    <source>
        <dbReference type="Proteomes" id="UP000231914"/>
    </source>
</evidence>
<gene>
    <name evidence="3" type="ORF">AEL95_09375</name>
    <name evidence="8" type="ORF">AYP82_01900</name>
    <name evidence="9" type="ORF">BHU41_04960</name>
    <name evidence="10" type="ORF">CYJ79_03530</name>
    <name evidence="13" type="ORF">ERD32_03710</name>
    <name evidence="1" type="ORF">F1C09_09105</name>
    <name evidence="2" type="ORF">F8251_02655</name>
    <name evidence="11" type="ORF">GSR61_06920</name>
    <name evidence="7" type="ORF">GTK63_04510</name>
    <name evidence="12" type="ORF">GTO85_07825</name>
    <name evidence="4" type="ORF">HYQ56_0655</name>
    <name evidence="5" type="ORF">QP235_04850</name>
    <name evidence="6" type="ORF">RON39_02925</name>
</gene>
<dbReference type="Proteomes" id="UP001253287">
    <property type="component" value="Unassembled WGS sequence"/>
</dbReference>
<dbReference type="EMBL" id="LYQW01000047">
    <property type="protein sequence ID" value="OXC21070.1"/>
    <property type="molecule type" value="Genomic_DNA"/>
</dbReference>
<evidence type="ECO:0000313" key="5">
    <source>
        <dbReference type="EMBL" id="MDK6502527.1"/>
    </source>
</evidence>